<dbReference type="PANTHER" id="PTHR42756:SF1">
    <property type="entry name" value="TRANSCRIPTIONAL REPRESSOR OF EMRAB OPERON"/>
    <property type="match status" value="1"/>
</dbReference>
<dbReference type="Pfam" id="PF12802">
    <property type="entry name" value="MarR_2"/>
    <property type="match status" value="1"/>
</dbReference>
<dbReference type="InterPro" id="IPR036388">
    <property type="entry name" value="WH-like_DNA-bd_sf"/>
</dbReference>
<dbReference type="Gene3D" id="1.10.10.10">
    <property type="entry name" value="Winged helix-like DNA-binding domain superfamily/Winged helix DNA-binding domain"/>
    <property type="match status" value="1"/>
</dbReference>
<keyword evidence="3" id="KW-0804">Transcription</keyword>
<dbReference type="PANTHER" id="PTHR42756">
    <property type="entry name" value="TRANSCRIPTIONAL REGULATOR, MARR"/>
    <property type="match status" value="1"/>
</dbReference>
<dbReference type="Proteomes" id="UP001199916">
    <property type="component" value="Unassembled WGS sequence"/>
</dbReference>
<feature type="domain" description="HTH marR-type" evidence="4">
    <location>
        <begin position="2"/>
        <end position="143"/>
    </location>
</feature>
<dbReference type="EMBL" id="JAJNBZ010000011">
    <property type="protein sequence ID" value="MCE5170607.1"/>
    <property type="molecule type" value="Genomic_DNA"/>
</dbReference>
<gene>
    <name evidence="5" type="ORF">LQV63_14925</name>
</gene>
<dbReference type="SMART" id="SM00347">
    <property type="entry name" value="HTH_MARR"/>
    <property type="match status" value="1"/>
</dbReference>
<name>A0ABS8YHK3_9BACL</name>
<accession>A0ABS8YHK3</accession>
<keyword evidence="2" id="KW-0238">DNA-binding</keyword>
<evidence type="ECO:0000313" key="5">
    <source>
        <dbReference type="EMBL" id="MCE5170607.1"/>
    </source>
</evidence>
<evidence type="ECO:0000313" key="6">
    <source>
        <dbReference type="Proteomes" id="UP001199916"/>
    </source>
</evidence>
<evidence type="ECO:0000256" key="1">
    <source>
        <dbReference type="ARBA" id="ARBA00023015"/>
    </source>
</evidence>
<dbReference type="InterPro" id="IPR000835">
    <property type="entry name" value="HTH_MarR-typ"/>
</dbReference>
<reference evidence="5 6" key="1">
    <citation type="submission" date="2021-11" db="EMBL/GenBank/DDBJ databases">
        <title>Draft genome sequence of Paenibacillus profundus YoMME, a new Gram-positive bacteria with exoelectrogenic properties.</title>
        <authorList>
            <person name="Hubenova Y."/>
            <person name="Hubenova E."/>
            <person name="Manasiev Y."/>
            <person name="Peykov S."/>
            <person name="Mitov M."/>
        </authorList>
    </citation>
    <scope>NUCLEOTIDE SEQUENCE [LARGE SCALE GENOMIC DNA]</scope>
    <source>
        <strain evidence="5 6">YoMME</strain>
    </source>
</reference>
<keyword evidence="6" id="KW-1185">Reference proteome</keyword>
<comment type="caution">
    <text evidence="5">The sequence shown here is derived from an EMBL/GenBank/DDBJ whole genome shotgun (WGS) entry which is preliminary data.</text>
</comment>
<keyword evidence="1" id="KW-0805">Transcription regulation</keyword>
<evidence type="ECO:0000256" key="3">
    <source>
        <dbReference type="ARBA" id="ARBA00023163"/>
    </source>
</evidence>
<dbReference type="PROSITE" id="PS50995">
    <property type="entry name" value="HTH_MARR_2"/>
    <property type="match status" value="1"/>
</dbReference>
<organism evidence="5 6">
    <name type="scientific">Paenibacillus profundus</name>
    <dbReference type="NCBI Taxonomy" id="1173085"/>
    <lineage>
        <taxon>Bacteria</taxon>
        <taxon>Bacillati</taxon>
        <taxon>Bacillota</taxon>
        <taxon>Bacilli</taxon>
        <taxon>Bacillales</taxon>
        <taxon>Paenibacillaceae</taxon>
        <taxon>Paenibacillus</taxon>
    </lineage>
</organism>
<protein>
    <submittedName>
        <fullName evidence="5">MarR family transcriptional regulator</fullName>
    </submittedName>
</protein>
<proteinExistence type="predicted"/>
<dbReference type="InterPro" id="IPR036390">
    <property type="entry name" value="WH_DNA-bd_sf"/>
</dbReference>
<dbReference type="SUPFAM" id="SSF46785">
    <property type="entry name" value="Winged helix' DNA-binding domain"/>
    <property type="match status" value="1"/>
</dbReference>
<dbReference type="RefSeq" id="WP_019422308.1">
    <property type="nucleotide sequence ID" value="NZ_JAJNBZ010000011.1"/>
</dbReference>
<evidence type="ECO:0000256" key="2">
    <source>
        <dbReference type="ARBA" id="ARBA00023125"/>
    </source>
</evidence>
<sequence>MYDEYRRVMDRINEQFERFKTIITSGSPEVERLNDFKLTPQQELIMFHIIRSQPITAHMIAAYMNVTKSAVSQTMAKLESRDMIVRDPNPRNRREALIRLGKRGEEYRAVLEDIDEMLVRKYYSKVELRELQQVLDTLTKLNGILGDESGKTRSKEEDK</sequence>
<evidence type="ECO:0000259" key="4">
    <source>
        <dbReference type="PROSITE" id="PS50995"/>
    </source>
</evidence>